<dbReference type="Pfam" id="PF03061">
    <property type="entry name" value="4HBT"/>
    <property type="match status" value="1"/>
</dbReference>
<dbReference type="PANTHER" id="PTHR43240">
    <property type="entry name" value="1,4-DIHYDROXY-2-NAPHTHOYL-COA THIOESTERASE 1"/>
    <property type="match status" value="1"/>
</dbReference>
<dbReference type="GO" id="GO:0061522">
    <property type="term" value="F:1,4-dihydroxy-2-naphthoyl-CoA thioesterase activity"/>
    <property type="evidence" value="ECO:0007669"/>
    <property type="project" value="TreeGrafter"/>
</dbReference>
<feature type="domain" description="Thioesterase" evidence="2">
    <location>
        <begin position="49"/>
        <end position="126"/>
    </location>
</feature>
<keyword evidence="1" id="KW-0378">Hydrolase</keyword>
<dbReference type="Proteomes" id="UP000295122">
    <property type="component" value="Unassembled WGS sequence"/>
</dbReference>
<gene>
    <name evidence="3" type="ORF">EV668_1141</name>
</gene>
<dbReference type="NCBIfam" id="TIGR00369">
    <property type="entry name" value="unchar_dom_1"/>
    <property type="match status" value="1"/>
</dbReference>
<dbReference type="InterPro" id="IPR029069">
    <property type="entry name" value="HotDog_dom_sf"/>
</dbReference>
<dbReference type="CDD" id="cd03443">
    <property type="entry name" value="PaaI_thioesterase"/>
    <property type="match status" value="1"/>
</dbReference>
<dbReference type="InterPro" id="IPR003736">
    <property type="entry name" value="PAAI_dom"/>
</dbReference>
<dbReference type="SUPFAM" id="SSF54637">
    <property type="entry name" value="Thioesterase/thiol ester dehydrase-isomerase"/>
    <property type="match status" value="1"/>
</dbReference>
<name>A0A4R7C7C6_9HYPH</name>
<dbReference type="GO" id="GO:0005829">
    <property type="term" value="C:cytosol"/>
    <property type="evidence" value="ECO:0007669"/>
    <property type="project" value="TreeGrafter"/>
</dbReference>
<dbReference type="Gene3D" id="3.10.129.10">
    <property type="entry name" value="Hotdog Thioesterase"/>
    <property type="match status" value="1"/>
</dbReference>
<organism evidence="3 4">
    <name type="scientific">Enterovirga rhinocerotis</name>
    <dbReference type="NCBI Taxonomy" id="1339210"/>
    <lineage>
        <taxon>Bacteria</taxon>
        <taxon>Pseudomonadati</taxon>
        <taxon>Pseudomonadota</taxon>
        <taxon>Alphaproteobacteria</taxon>
        <taxon>Hyphomicrobiales</taxon>
        <taxon>Methylobacteriaceae</taxon>
        <taxon>Enterovirga</taxon>
    </lineage>
</organism>
<accession>A0A4R7C7C6</accession>
<proteinExistence type="predicted"/>
<protein>
    <submittedName>
        <fullName evidence="3">Uncharacterized protein (TIGR00369 family)</fullName>
    </submittedName>
</protein>
<comment type="caution">
    <text evidence="3">The sequence shown here is derived from an EMBL/GenBank/DDBJ whole genome shotgun (WGS) entry which is preliminary data.</text>
</comment>
<keyword evidence="4" id="KW-1185">Reference proteome</keyword>
<reference evidence="3 4" key="1">
    <citation type="submission" date="2019-03" db="EMBL/GenBank/DDBJ databases">
        <title>Genomic Encyclopedia of Type Strains, Phase IV (KMG-IV): sequencing the most valuable type-strain genomes for metagenomic binning, comparative biology and taxonomic classification.</title>
        <authorList>
            <person name="Goeker M."/>
        </authorList>
    </citation>
    <scope>NUCLEOTIDE SEQUENCE [LARGE SCALE GENOMIC DNA]</scope>
    <source>
        <strain evidence="3 4">DSM 25903</strain>
    </source>
</reference>
<evidence type="ECO:0000256" key="1">
    <source>
        <dbReference type="ARBA" id="ARBA00022801"/>
    </source>
</evidence>
<evidence type="ECO:0000313" key="3">
    <source>
        <dbReference type="EMBL" id="TDR93872.1"/>
    </source>
</evidence>
<evidence type="ECO:0000259" key="2">
    <source>
        <dbReference type="Pfam" id="PF03061"/>
    </source>
</evidence>
<dbReference type="EMBL" id="SNZR01000011">
    <property type="protein sequence ID" value="TDR93872.1"/>
    <property type="molecule type" value="Genomic_DNA"/>
</dbReference>
<dbReference type="RefSeq" id="WP_245512869.1">
    <property type="nucleotide sequence ID" value="NZ_SNZR01000011.1"/>
</dbReference>
<sequence>MSDAGEDLLELFALNDSPMAQGFGFRTVSASRDCVVAELLVEERHSNRNGVLHGGTIMALADNTAGTATFLNLPEGFGTTTVESKTNFFAAIKVGDLARAEATPLHRGRTTMVWQTRITRPDGKLAAMVTQTQLVMKK</sequence>
<dbReference type="InterPro" id="IPR006683">
    <property type="entry name" value="Thioestr_dom"/>
</dbReference>
<evidence type="ECO:0000313" key="4">
    <source>
        <dbReference type="Proteomes" id="UP000295122"/>
    </source>
</evidence>
<dbReference type="AlphaFoldDB" id="A0A4R7C7C6"/>
<dbReference type="PANTHER" id="PTHR43240:SF8">
    <property type="entry name" value="PHENYLACETIC ACID DEGRADATION-RELATED PROTEIN"/>
    <property type="match status" value="1"/>
</dbReference>